<reference evidence="2 3" key="1">
    <citation type="submission" date="2019-07" db="EMBL/GenBank/DDBJ databases">
        <authorList>
            <person name="Kim J."/>
        </authorList>
    </citation>
    <scope>NUCLEOTIDE SEQUENCE [LARGE SCALE GENOMIC DNA]</scope>
    <source>
        <strain evidence="2 3">N4</strain>
    </source>
</reference>
<evidence type="ECO:0000313" key="2">
    <source>
        <dbReference type="EMBL" id="TVX93827.1"/>
    </source>
</evidence>
<dbReference type="OrthoDB" id="2576133at2"/>
<dbReference type="EMBL" id="VNJK01000001">
    <property type="protein sequence ID" value="TVX93827.1"/>
    <property type="molecule type" value="Genomic_DNA"/>
</dbReference>
<keyword evidence="1" id="KW-0732">Signal</keyword>
<dbReference type="SUPFAM" id="SSF69304">
    <property type="entry name" value="Tricorn protease N-terminal domain"/>
    <property type="match status" value="1"/>
</dbReference>
<gene>
    <name evidence="2" type="ORF">FPZ44_12660</name>
</gene>
<proteinExistence type="predicted"/>
<name>A0A559J1S7_9BACL</name>
<protein>
    <recommendedName>
        <fullName evidence="4">Lipoprotein</fullName>
    </recommendedName>
</protein>
<accession>A0A559J1S7</accession>
<dbReference type="InterPro" id="IPR011042">
    <property type="entry name" value="6-blade_b-propeller_TolB-like"/>
</dbReference>
<evidence type="ECO:0008006" key="4">
    <source>
        <dbReference type="Google" id="ProtNLM"/>
    </source>
</evidence>
<sequence length="410" mass="47804">MKKSFLLGMMLLALLVLAGCTKLPYPEDDAYHAQWDYPYMYAGQGLETAWTKQGHYFLFNNFIYFMKNNSTKPQLIDTRTEQKCTESPNRSNCKAYVQRTHTAVKRGNITFEPPRFLQYYDSQLYVLENEHNPEKENEQSYLTWTLTSMNVDGSNREVVKTFEAPPDSLALHRGYLYYSIWEKNKEGSEQVKVLKAKLTALDKKPEVIYSETDNIVSVTTITPYGNQLYWTMLTKDNYKIQRYDLNNEEIKTLFDRKDGSINFLLSISENRLYFSYLYRKMEDKRSHKLYSSDLQGNNIVEEKIEYPPVFSFMYKDKSYSYIHPSGGYVRSYKLDVPLTLAIFKQNKKIHEVDMSSLPLDPELVAGDERYMFMRINKGTSSSLLYLDKSQIESGQAAFKPLLGVDPSLVK</sequence>
<evidence type="ECO:0000313" key="3">
    <source>
        <dbReference type="Proteomes" id="UP000318102"/>
    </source>
</evidence>
<feature type="chain" id="PRO_5038578258" description="Lipoprotein" evidence="1">
    <location>
        <begin position="19"/>
        <end position="410"/>
    </location>
</feature>
<organism evidence="2 3">
    <name type="scientific">Paenibacillus agilis</name>
    <dbReference type="NCBI Taxonomy" id="3020863"/>
    <lineage>
        <taxon>Bacteria</taxon>
        <taxon>Bacillati</taxon>
        <taxon>Bacillota</taxon>
        <taxon>Bacilli</taxon>
        <taxon>Bacillales</taxon>
        <taxon>Paenibacillaceae</taxon>
        <taxon>Paenibacillus</taxon>
    </lineage>
</organism>
<dbReference type="AlphaFoldDB" id="A0A559J1S7"/>
<evidence type="ECO:0000256" key="1">
    <source>
        <dbReference type="SAM" id="SignalP"/>
    </source>
</evidence>
<dbReference type="Gene3D" id="2.120.10.30">
    <property type="entry name" value="TolB, C-terminal domain"/>
    <property type="match status" value="1"/>
</dbReference>
<feature type="signal peptide" evidence="1">
    <location>
        <begin position="1"/>
        <end position="18"/>
    </location>
</feature>
<dbReference type="RefSeq" id="WP_144990689.1">
    <property type="nucleotide sequence ID" value="NZ_VNJK01000001.1"/>
</dbReference>
<dbReference type="PROSITE" id="PS51257">
    <property type="entry name" value="PROKAR_LIPOPROTEIN"/>
    <property type="match status" value="1"/>
</dbReference>
<comment type="caution">
    <text evidence="2">The sequence shown here is derived from an EMBL/GenBank/DDBJ whole genome shotgun (WGS) entry which is preliminary data.</text>
</comment>
<keyword evidence="3" id="KW-1185">Reference proteome</keyword>
<dbReference type="Proteomes" id="UP000318102">
    <property type="component" value="Unassembled WGS sequence"/>
</dbReference>